<dbReference type="Proteomes" id="UP000250043">
    <property type="component" value="Unassembled WGS sequence"/>
</dbReference>
<name>A0A8E2DJ32_9APHY</name>
<sequence length="93" mass="10591">MAFSVWAHTCGLRCWPPAVGLHVTPQAPRFACTHSFSLQERTGTRRSTSFPPEFLTAYFYSCYFFLFRFHAGGVPPPTHPRCTSVQIPRILSR</sequence>
<dbReference type="EMBL" id="KV722448">
    <property type="protein sequence ID" value="OCH88616.1"/>
    <property type="molecule type" value="Genomic_DNA"/>
</dbReference>
<reference evidence="1 2" key="1">
    <citation type="submission" date="2016-07" db="EMBL/GenBank/DDBJ databases">
        <title>Draft genome of the white-rot fungus Obba rivulosa 3A-2.</title>
        <authorList>
            <consortium name="DOE Joint Genome Institute"/>
            <person name="Miettinen O."/>
            <person name="Riley R."/>
            <person name="Acob R."/>
            <person name="Barry K."/>
            <person name="Cullen D."/>
            <person name="De Vries R."/>
            <person name="Hainaut M."/>
            <person name="Hatakka A."/>
            <person name="Henrissat B."/>
            <person name="Hilden K."/>
            <person name="Kuo R."/>
            <person name="Labutti K."/>
            <person name="Lipzen A."/>
            <person name="Makela M.R."/>
            <person name="Sandor L."/>
            <person name="Spatafora J.W."/>
            <person name="Grigoriev I.V."/>
            <person name="Hibbett D.S."/>
        </authorList>
    </citation>
    <scope>NUCLEOTIDE SEQUENCE [LARGE SCALE GENOMIC DNA]</scope>
    <source>
        <strain evidence="1 2">3A-2</strain>
    </source>
</reference>
<gene>
    <name evidence="1" type="ORF">OBBRIDRAFT_795087</name>
</gene>
<protein>
    <submittedName>
        <fullName evidence="1">Uncharacterized protein</fullName>
    </submittedName>
</protein>
<keyword evidence="2" id="KW-1185">Reference proteome</keyword>
<evidence type="ECO:0000313" key="1">
    <source>
        <dbReference type="EMBL" id="OCH88616.1"/>
    </source>
</evidence>
<proteinExistence type="predicted"/>
<accession>A0A8E2DJ32</accession>
<evidence type="ECO:0000313" key="2">
    <source>
        <dbReference type="Proteomes" id="UP000250043"/>
    </source>
</evidence>
<dbReference type="AlphaFoldDB" id="A0A8E2DJ32"/>
<organism evidence="1 2">
    <name type="scientific">Obba rivulosa</name>
    <dbReference type="NCBI Taxonomy" id="1052685"/>
    <lineage>
        <taxon>Eukaryota</taxon>
        <taxon>Fungi</taxon>
        <taxon>Dikarya</taxon>
        <taxon>Basidiomycota</taxon>
        <taxon>Agaricomycotina</taxon>
        <taxon>Agaricomycetes</taxon>
        <taxon>Polyporales</taxon>
        <taxon>Gelatoporiaceae</taxon>
        <taxon>Obba</taxon>
    </lineage>
</organism>